<proteinExistence type="predicted"/>
<dbReference type="EMBL" id="CAXLJM020000066">
    <property type="protein sequence ID" value="CAL8121690.1"/>
    <property type="molecule type" value="Genomic_DNA"/>
</dbReference>
<keyword evidence="2" id="KW-0812">Transmembrane</keyword>
<keyword evidence="2" id="KW-1133">Transmembrane helix</keyword>
<name>A0ABP1R6U7_9HEXA</name>
<keyword evidence="2" id="KW-0472">Membrane</keyword>
<keyword evidence="4" id="KW-1185">Reference proteome</keyword>
<feature type="region of interest" description="Disordered" evidence="1">
    <location>
        <begin position="107"/>
        <end position="165"/>
    </location>
</feature>
<dbReference type="Proteomes" id="UP001642540">
    <property type="component" value="Unassembled WGS sequence"/>
</dbReference>
<feature type="transmembrane region" description="Helical" evidence="2">
    <location>
        <begin position="356"/>
        <end position="382"/>
    </location>
</feature>
<comment type="caution">
    <text evidence="3">The sequence shown here is derived from an EMBL/GenBank/DDBJ whole genome shotgun (WGS) entry which is preliminary data.</text>
</comment>
<feature type="compositionally biased region" description="Polar residues" evidence="1">
    <location>
        <begin position="113"/>
        <end position="161"/>
    </location>
</feature>
<accession>A0ABP1R6U7</accession>
<evidence type="ECO:0000256" key="2">
    <source>
        <dbReference type="SAM" id="Phobius"/>
    </source>
</evidence>
<dbReference type="PANTHER" id="PTHR33964">
    <property type="entry name" value="RE45066P-RELATED"/>
    <property type="match status" value="1"/>
</dbReference>
<evidence type="ECO:0000256" key="1">
    <source>
        <dbReference type="SAM" id="MobiDB-lite"/>
    </source>
</evidence>
<evidence type="ECO:0000313" key="4">
    <source>
        <dbReference type="Proteomes" id="UP001642540"/>
    </source>
</evidence>
<organism evidence="3 4">
    <name type="scientific">Orchesella dallaii</name>
    <dbReference type="NCBI Taxonomy" id="48710"/>
    <lineage>
        <taxon>Eukaryota</taxon>
        <taxon>Metazoa</taxon>
        <taxon>Ecdysozoa</taxon>
        <taxon>Arthropoda</taxon>
        <taxon>Hexapoda</taxon>
        <taxon>Collembola</taxon>
        <taxon>Entomobryomorpha</taxon>
        <taxon>Entomobryoidea</taxon>
        <taxon>Orchesellidae</taxon>
        <taxon>Orchesellinae</taxon>
        <taxon>Orchesella</taxon>
    </lineage>
</organism>
<dbReference type="PANTHER" id="PTHR33964:SF2">
    <property type="entry name" value="IP09356P"/>
    <property type="match status" value="1"/>
</dbReference>
<sequence>MFASHLTLRLSSHMSAFPVIRMQSWFQSTSGDGINRFTGSSQVLRQRVLCILISCLLLTREITGEPHAHNSYTAKELAHNHQPIGIVGVGGEGGSDMPNLMQHATQDPFLGNPSFQHGNQSNNSKENTEHTASVIASSFRNIDSQNPNSNKEIEPTTPNQSVKKKHRCETTKMIRCLNTLPPMNDTGIPSTPEAVDRACRIYDDGMSCVDSWAKKCLPEREWAKLRHSIMGAHEMYSFLCKDPKFRIDFLKHKGCYKKLSPHWDDCSRHFIEGMRRNLRNNYTAFCCIRLEFLTCVSKASSLLCTFEATKFVMKMAETLIRTSTKMHAPDHCVNIQSKNCIPIHIYSNATPSFSRFSGLFCVNIFIPFFYFLTITYFSAFMFPEFVRQSLPI</sequence>
<protein>
    <submittedName>
        <fullName evidence="3">Uncharacterized protein</fullName>
    </submittedName>
</protein>
<gene>
    <name evidence="3" type="ORF">ODALV1_LOCUS19495</name>
</gene>
<reference evidence="3 4" key="1">
    <citation type="submission" date="2024-08" db="EMBL/GenBank/DDBJ databases">
        <authorList>
            <person name="Cucini C."/>
            <person name="Frati F."/>
        </authorList>
    </citation>
    <scope>NUCLEOTIDE SEQUENCE [LARGE SCALE GENOMIC DNA]</scope>
</reference>
<evidence type="ECO:0000313" key="3">
    <source>
        <dbReference type="EMBL" id="CAL8121690.1"/>
    </source>
</evidence>